<organism evidence="9 10">
    <name type="scientific">Ammonifex thiophilus</name>
    <dbReference type="NCBI Taxonomy" id="444093"/>
    <lineage>
        <taxon>Bacteria</taxon>
        <taxon>Bacillati</taxon>
        <taxon>Bacillota</taxon>
        <taxon>Clostridia</taxon>
        <taxon>Thermoanaerobacterales</taxon>
        <taxon>Thermoanaerobacteraceae</taxon>
        <taxon>Ammonifex</taxon>
    </lineage>
</organism>
<dbReference type="InterPro" id="IPR017475">
    <property type="entry name" value="EPS_sugar_tfrase"/>
</dbReference>
<dbReference type="Proteomes" id="UP000256329">
    <property type="component" value="Unassembled WGS sequence"/>
</dbReference>
<name>A0A3D8P173_9THEO</name>
<dbReference type="GO" id="GO:0016020">
    <property type="term" value="C:membrane"/>
    <property type="evidence" value="ECO:0007669"/>
    <property type="project" value="UniProtKB-SubCell"/>
</dbReference>
<feature type="domain" description="Bacterial sugar transferase" evidence="8">
    <location>
        <begin position="262"/>
        <end position="443"/>
    </location>
</feature>
<feature type="transmembrane region" description="Helical" evidence="7">
    <location>
        <begin position="99"/>
        <end position="118"/>
    </location>
</feature>
<feature type="transmembrane region" description="Helical" evidence="7">
    <location>
        <begin position="7"/>
        <end position="27"/>
    </location>
</feature>
<evidence type="ECO:0000256" key="5">
    <source>
        <dbReference type="ARBA" id="ARBA00022989"/>
    </source>
</evidence>
<accession>A0A3D8P173</accession>
<feature type="transmembrane region" description="Helical" evidence="7">
    <location>
        <begin position="264"/>
        <end position="288"/>
    </location>
</feature>
<feature type="transmembrane region" description="Helical" evidence="7">
    <location>
        <begin position="39"/>
        <end position="60"/>
    </location>
</feature>
<keyword evidence="10" id="KW-1185">Reference proteome</keyword>
<dbReference type="InterPro" id="IPR003362">
    <property type="entry name" value="Bact_transf"/>
</dbReference>
<comment type="similarity">
    <text evidence="2">Belongs to the bacterial sugar transferase family.</text>
</comment>
<evidence type="ECO:0000256" key="2">
    <source>
        <dbReference type="ARBA" id="ARBA00006464"/>
    </source>
</evidence>
<dbReference type="RefSeq" id="WP_115793294.1">
    <property type="nucleotide sequence ID" value="NZ_QSLN01000022.1"/>
</dbReference>
<keyword evidence="4 7" id="KW-0812">Transmembrane</keyword>
<evidence type="ECO:0000256" key="4">
    <source>
        <dbReference type="ARBA" id="ARBA00022692"/>
    </source>
</evidence>
<evidence type="ECO:0000313" key="9">
    <source>
        <dbReference type="EMBL" id="RDV81209.1"/>
    </source>
</evidence>
<evidence type="ECO:0000256" key="7">
    <source>
        <dbReference type="SAM" id="Phobius"/>
    </source>
</evidence>
<comment type="subcellular location">
    <subcellularLocation>
        <location evidence="1">Membrane</location>
        <topology evidence="1">Multi-pass membrane protein</topology>
    </subcellularLocation>
</comment>
<sequence>MSRWARITLILGDLGCIHLGYLVAFLLRFRGSLPPENWSAYLELAPWLTLAALLLLYVYGITSPQRRRWAEIFSSLVCVVALLLLSGLSLSYIMQTYAFPRSIFFLAAILQLIFLASWRRALWSWLLRRHGPLTLLIVGPLDEAFKRREQLEKHRPLLFQVRGIVTDTVPPDQKGDTLLLATYEELPLVLERLQPEGVLFCSSVPQGERSRLMAEAVARGTSVFLIPRLEDLLLAGASMEPLNGIPAFHILGLQEMAVGGWKRLLDFALAFLLAVPALPVILLGALLVKLDSPGAPAFYVQERVGQGGRVFRLIKLRTMVPEAEKDTGPVLATPDDPRLTRVGRFLRATRIDELPQLWNVLKGDMSFVGPRPERPFFVNQLEREIPGYHLRHCLPPGITGLAQVEGEYSTLPEDKLRYDLLYARSASLLTDLRIILRTLSVMMLRDKAS</sequence>
<dbReference type="OrthoDB" id="9808602at2"/>
<evidence type="ECO:0000313" key="10">
    <source>
        <dbReference type="Proteomes" id="UP000256329"/>
    </source>
</evidence>
<comment type="caution">
    <text evidence="9">The sequence shown here is derived from an EMBL/GenBank/DDBJ whole genome shotgun (WGS) entry which is preliminary data.</text>
</comment>
<reference evidence="9 10" key="1">
    <citation type="submission" date="2018-08" db="EMBL/GenBank/DDBJ databases">
        <title>Form III RuBisCO-mediated autotrophy in Thermodesulfobium bacteria.</title>
        <authorList>
            <person name="Toshchakov S.V."/>
            <person name="Kublanov I.V."/>
            <person name="Frolov E."/>
            <person name="Bonch-Osmolovskaya E.A."/>
            <person name="Tourova T.P."/>
            <person name="Chernych N.A."/>
            <person name="Lebedinsky A.V."/>
        </authorList>
    </citation>
    <scope>NUCLEOTIDE SEQUENCE [LARGE SCALE GENOMIC DNA]</scope>
    <source>
        <strain evidence="9 10">SR</strain>
    </source>
</reference>
<proteinExistence type="inferred from homology"/>
<dbReference type="PANTHER" id="PTHR30576:SF0">
    <property type="entry name" value="UNDECAPRENYL-PHOSPHATE N-ACETYLGALACTOSAMINYL 1-PHOSPHATE TRANSFERASE-RELATED"/>
    <property type="match status" value="1"/>
</dbReference>
<dbReference type="AlphaFoldDB" id="A0A3D8P173"/>
<keyword evidence="3 9" id="KW-0808">Transferase</keyword>
<keyword evidence="6 7" id="KW-0472">Membrane</keyword>
<dbReference type="EMBL" id="QSLN01000022">
    <property type="protein sequence ID" value="RDV81209.1"/>
    <property type="molecule type" value="Genomic_DNA"/>
</dbReference>
<dbReference type="Pfam" id="PF02397">
    <property type="entry name" value="Bac_transf"/>
    <property type="match status" value="1"/>
</dbReference>
<feature type="transmembrane region" description="Helical" evidence="7">
    <location>
        <begin position="72"/>
        <end position="93"/>
    </location>
</feature>
<dbReference type="GO" id="GO:0016780">
    <property type="term" value="F:phosphotransferase activity, for other substituted phosphate groups"/>
    <property type="evidence" value="ECO:0007669"/>
    <property type="project" value="TreeGrafter"/>
</dbReference>
<protein>
    <submittedName>
        <fullName evidence="9">Sugar transferase</fullName>
    </submittedName>
</protein>
<dbReference type="NCBIfam" id="TIGR03025">
    <property type="entry name" value="EPS_sugtrans"/>
    <property type="match status" value="1"/>
</dbReference>
<evidence type="ECO:0000256" key="3">
    <source>
        <dbReference type="ARBA" id="ARBA00022679"/>
    </source>
</evidence>
<evidence type="ECO:0000256" key="1">
    <source>
        <dbReference type="ARBA" id="ARBA00004141"/>
    </source>
</evidence>
<keyword evidence="5 7" id="KW-1133">Transmembrane helix</keyword>
<evidence type="ECO:0000259" key="8">
    <source>
        <dbReference type="Pfam" id="PF02397"/>
    </source>
</evidence>
<evidence type="ECO:0000256" key="6">
    <source>
        <dbReference type="ARBA" id="ARBA00023136"/>
    </source>
</evidence>
<gene>
    <name evidence="9" type="ORF">DXX99_09735</name>
</gene>
<dbReference type="PANTHER" id="PTHR30576">
    <property type="entry name" value="COLANIC BIOSYNTHESIS UDP-GLUCOSE LIPID CARRIER TRANSFERASE"/>
    <property type="match status" value="1"/>
</dbReference>